<proteinExistence type="predicted"/>
<dbReference type="Pfam" id="PF05901">
    <property type="entry name" value="Excalibur"/>
    <property type="match status" value="1"/>
</dbReference>
<protein>
    <recommendedName>
        <fullName evidence="2">Excalibur calcium-binding domain-containing protein</fullName>
    </recommendedName>
</protein>
<feature type="signal peptide" evidence="1">
    <location>
        <begin position="1"/>
        <end position="20"/>
    </location>
</feature>
<dbReference type="EMBL" id="BNAL01000026">
    <property type="protein sequence ID" value="GHG06918.1"/>
    <property type="molecule type" value="Genomic_DNA"/>
</dbReference>
<dbReference type="InterPro" id="IPR008613">
    <property type="entry name" value="Excalibur_Ca-bd_domain"/>
</dbReference>
<dbReference type="RefSeq" id="WP_189643520.1">
    <property type="nucleotide sequence ID" value="NZ_BNAL01000026.1"/>
</dbReference>
<name>A0ABQ3K798_9DEIO</name>
<feature type="domain" description="Excalibur calcium-binding" evidence="2">
    <location>
        <begin position="28"/>
        <end position="64"/>
    </location>
</feature>
<evidence type="ECO:0000256" key="1">
    <source>
        <dbReference type="SAM" id="SignalP"/>
    </source>
</evidence>
<keyword evidence="1" id="KW-0732">Signal</keyword>
<evidence type="ECO:0000313" key="4">
    <source>
        <dbReference type="Proteomes" id="UP000632154"/>
    </source>
</evidence>
<evidence type="ECO:0000313" key="3">
    <source>
        <dbReference type="EMBL" id="GHG06918.1"/>
    </source>
</evidence>
<organism evidence="3 4">
    <name type="scientific">Deinococcus piscis</name>
    <dbReference type="NCBI Taxonomy" id="394230"/>
    <lineage>
        <taxon>Bacteria</taxon>
        <taxon>Thermotogati</taxon>
        <taxon>Deinococcota</taxon>
        <taxon>Deinococci</taxon>
        <taxon>Deinococcales</taxon>
        <taxon>Deinococcaceae</taxon>
        <taxon>Deinococcus</taxon>
    </lineage>
</organism>
<dbReference type="Proteomes" id="UP000632154">
    <property type="component" value="Unassembled WGS sequence"/>
</dbReference>
<keyword evidence="4" id="KW-1185">Reference proteome</keyword>
<feature type="chain" id="PRO_5045755443" description="Excalibur calcium-binding domain-containing protein" evidence="1">
    <location>
        <begin position="21"/>
        <end position="66"/>
    </location>
</feature>
<dbReference type="SMART" id="SM00894">
    <property type="entry name" value="Excalibur"/>
    <property type="match status" value="1"/>
</dbReference>
<sequence length="66" mass="6811">MQKTVLMFAALTLAAAPALAAGKIPAGGFKSCKEANAAGYYNIKKGDPAYSAKLDRDGDGMACEKK</sequence>
<reference evidence="4" key="1">
    <citation type="journal article" date="2019" name="Int. J. Syst. Evol. Microbiol.">
        <title>The Global Catalogue of Microorganisms (GCM) 10K type strain sequencing project: providing services to taxonomists for standard genome sequencing and annotation.</title>
        <authorList>
            <consortium name="The Broad Institute Genomics Platform"/>
            <consortium name="The Broad Institute Genome Sequencing Center for Infectious Disease"/>
            <person name="Wu L."/>
            <person name="Ma J."/>
        </authorList>
    </citation>
    <scope>NUCLEOTIDE SEQUENCE [LARGE SCALE GENOMIC DNA]</scope>
    <source>
        <strain evidence="4">CGMCC 1.18439</strain>
    </source>
</reference>
<evidence type="ECO:0000259" key="2">
    <source>
        <dbReference type="SMART" id="SM00894"/>
    </source>
</evidence>
<accession>A0ABQ3K798</accession>
<gene>
    <name evidence="3" type="ORF">GCM10017783_19350</name>
</gene>
<comment type="caution">
    <text evidence="3">The sequence shown here is derived from an EMBL/GenBank/DDBJ whole genome shotgun (WGS) entry which is preliminary data.</text>
</comment>